<feature type="transmembrane region" description="Helical" evidence="1">
    <location>
        <begin position="21"/>
        <end position="42"/>
    </location>
</feature>
<dbReference type="EMBL" id="JBHTAR010000011">
    <property type="protein sequence ID" value="MFC7201570.1"/>
    <property type="molecule type" value="Genomic_DNA"/>
</dbReference>
<evidence type="ECO:0000256" key="1">
    <source>
        <dbReference type="SAM" id="Phobius"/>
    </source>
</evidence>
<proteinExistence type="predicted"/>
<protein>
    <submittedName>
        <fullName evidence="3">HPP family protein</fullName>
    </submittedName>
</protein>
<name>A0ABD5Z8L1_9EURY</name>
<sequence>MTGRAVVRRVLDRYRESERTLGLRLAAYVAAHMGGLALLAWATGRPLLLPSLGPSAYILASRKTQTGLIRETVGGQAIGAIAAYASVLVLVGPLEQVRMFPALTTVGLLQVVAVVVAVVTATVGMSVFRVLHAPAYATVLIFALGIPQGAMAVPIFLAAVVGMVAVHEVLRRVVSVVPAE</sequence>
<evidence type="ECO:0000313" key="3">
    <source>
        <dbReference type="EMBL" id="MFC7201570.1"/>
    </source>
</evidence>
<dbReference type="Proteomes" id="UP001596447">
    <property type="component" value="Unassembled WGS sequence"/>
</dbReference>
<dbReference type="RefSeq" id="WP_279528314.1">
    <property type="nucleotide sequence ID" value="NZ_CP122312.1"/>
</dbReference>
<feature type="domain" description="HPP transmembrane region" evidence="2">
    <location>
        <begin position="25"/>
        <end position="170"/>
    </location>
</feature>
<evidence type="ECO:0000259" key="2">
    <source>
        <dbReference type="Pfam" id="PF04982"/>
    </source>
</evidence>
<dbReference type="Pfam" id="PF04982">
    <property type="entry name" value="TM_HPP"/>
    <property type="match status" value="1"/>
</dbReference>
<evidence type="ECO:0000313" key="4">
    <source>
        <dbReference type="Proteomes" id="UP001596447"/>
    </source>
</evidence>
<keyword evidence="1" id="KW-1133">Transmembrane helix</keyword>
<feature type="transmembrane region" description="Helical" evidence="1">
    <location>
        <begin position="73"/>
        <end position="94"/>
    </location>
</feature>
<dbReference type="AlphaFoldDB" id="A0ABD5Z8L1"/>
<keyword evidence="4" id="KW-1185">Reference proteome</keyword>
<reference evidence="3 4" key="1">
    <citation type="journal article" date="2019" name="Int. J. Syst. Evol. Microbiol.">
        <title>The Global Catalogue of Microorganisms (GCM) 10K type strain sequencing project: providing services to taxonomists for standard genome sequencing and annotation.</title>
        <authorList>
            <consortium name="The Broad Institute Genomics Platform"/>
            <consortium name="The Broad Institute Genome Sequencing Center for Infectious Disease"/>
            <person name="Wu L."/>
            <person name="Ma J."/>
        </authorList>
    </citation>
    <scope>NUCLEOTIDE SEQUENCE [LARGE SCALE GENOMIC DNA]</scope>
    <source>
        <strain evidence="3 4">XZGYJ-43</strain>
    </source>
</reference>
<gene>
    <name evidence="3" type="ORF">ACFQJ9_19525</name>
</gene>
<organism evidence="3 4">
    <name type="scientific">Halospeciosus flavus</name>
    <dbReference type="NCBI Taxonomy" id="3032283"/>
    <lineage>
        <taxon>Archaea</taxon>
        <taxon>Methanobacteriati</taxon>
        <taxon>Methanobacteriota</taxon>
        <taxon>Stenosarchaea group</taxon>
        <taxon>Halobacteria</taxon>
        <taxon>Halobacteriales</taxon>
        <taxon>Halobacteriaceae</taxon>
        <taxon>Halospeciosus</taxon>
    </lineage>
</organism>
<dbReference type="InterPro" id="IPR058581">
    <property type="entry name" value="TM_HPP"/>
</dbReference>
<accession>A0ABD5Z8L1</accession>
<keyword evidence="1" id="KW-0472">Membrane</keyword>
<keyword evidence="1" id="KW-0812">Transmembrane</keyword>
<feature type="transmembrane region" description="Helical" evidence="1">
    <location>
        <begin position="106"/>
        <end position="128"/>
    </location>
</feature>
<comment type="caution">
    <text evidence="3">The sequence shown here is derived from an EMBL/GenBank/DDBJ whole genome shotgun (WGS) entry which is preliminary data.</text>
</comment>
<feature type="transmembrane region" description="Helical" evidence="1">
    <location>
        <begin position="140"/>
        <end position="166"/>
    </location>
</feature>